<sequence>RTPRLGSSEEGLFRTPGLSISHVLAALVVVGLLGAVVPMQQWVPPSLDYVQPKITCFRRGDEHVRFRQDTCQCRSSDTVC</sequence>
<keyword evidence="1" id="KW-0472">Membrane</keyword>
<reference evidence="2" key="1">
    <citation type="submission" date="2023-11" db="EMBL/GenBank/DDBJ databases">
        <authorList>
            <person name="De Vega J J."/>
            <person name="De Vega J J."/>
        </authorList>
    </citation>
    <scope>NUCLEOTIDE SEQUENCE</scope>
</reference>
<keyword evidence="3" id="KW-1185">Reference proteome</keyword>
<keyword evidence="1" id="KW-1133">Transmembrane helix</keyword>
<evidence type="ECO:0000313" key="2">
    <source>
        <dbReference type="EMBL" id="CAK5262071.1"/>
    </source>
</evidence>
<protein>
    <submittedName>
        <fullName evidence="2">Uncharacterized protein</fullName>
    </submittedName>
</protein>
<gene>
    <name evidence="2" type="ORF">MYCIT1_LOCUS500</name>
</gene>
<feature type="non-terminal residue" evidence="2">
    <location>
        <position position="80"/>
    </location>
</feature>
<comment type="caution">
    <text evidence="2">The sequence shown here is derived from an EMBL/GenBank/DDBJ whole genome shotgun (WGS) entry which is preliminary data.</text>
</comment>
<name>A0AAD2GQV9_9AGAR</name>
<accession>A0AAD2GQV9</accession>
<dbReference type="Proteomes" id="UP001295794">
    <property type="component" value="Unassembled WGS sequence"/>
</dbReference>
<evidence type="ECO:0000256" key="1">
    <source>
        <dbReference type="SAM" id="Phobius"/>
    </source>
</evidence>
<feature type="transmembrane region" description="Helical" evidence="1">
    <location>
        <begin position="20"/>
        <end position="37"/>
    </location>
</feature>
<proteinExistence type="predicted"/>
<organism evidence="2 3">
    <name type="scientific">Mycena citricolor</name>
    <dbReference type="NCBI Taxonomy" id="2018698"/>
    <lineage>
        <taxon>Eukaryota</taxon>
        <taxon>Fungi</taxon>
        <taxon>Dikarya</taxon>
        <taxon>Basidiomycota</taxon>
        <taxon>Agaricomycotina</taxon>
        <taxon>Agaricomycetes</taxon>
        <taxon>Agaricomycetidae</taxon>
        <taxon>Agaricales</taxon>
        <taxon>Marasmiineae</taxon>
        <taxon>Mycenaceae</taxon>
        <taxon>Mycena</taxon>
    </lineage>
</organism>
<evidence type="ECO:0000313" key="3">
    <source>
        <dbReference type="Proteomes" id="UP001295794"/>
    </source>
</evidence>
<dbReference type="AlphaFoldDB" id="A0AAD2GQV9"/>
<dbReference type="EMBL" id="CAVNYO010000007">
    <property type="protein sequence ID" value="CAK5262071.1"/>
    <property type="molecule type" value="Genomic_DNA"/>
</dbReference>
<feature type="non-terminal residue" evidence="2">
    <location>
        <position position="1"/>
    </location>
</feature>
<keyword evidence="1" id="KW-0812">Transmembrane</keyword>